<keyword evidence="10" id="KW-1015">Disulfide bond</keyword>
<dbReference type="PRINTS" id="PR00162">
    <property type="entry name" value="RIESKE"/>
</dbReference>
<dbReference type="SUPFAM" id="SSF51695">
    <property type="entry name" value="PLC-like phosphodiesterases"/>
    <property type="match status" value="1"/>
</dbReference>
<dbReference type="InParanoid" id="A0A409VIK5"/>
<evidence type="ECO:0000256" key="4">
    <source>
        <dbReference type="ARBA" id="ARBA00022714"/>
    </source>
</evidence>
<evidence type="ECO:0000313" key="17">
    <source>
        <dbReference type="Proteomes" id="UP000284706"/>
    </source>
</evidence>
<dbReference type="EMBL" id="NHYE01005638">
    <property type="protein sequence ID" value="PPQ66109.1"/>
    <property type="molecule type" value="Genomic_DNA"/>
</dbReference>
<dbReference type="SUPFAM" id="SSF81502">
    <property type="entry name" value="ISP transmembrane anchor"/>
    <property type="match status" value="1"/>
</dbReference>
<dbReference type="InterPro" id="IPR006317">
    <property type="entry name" value="Ubiquinol_cyt_c_Rdtase_Fe-S-su"/>
</dbReference>
<evidence type="ECO:0000256" key="7">
    <source>
        <dbReference type="ARBA" id="ARBA00023004"/>
    </source>
</evidence>
<dbReference type="Gene3D" id="1.20.5.270">
    <property type="entry name" value="Ubiquinol cytochrome reductase, transmembrane domain"/>
    <property type="match status" value="1"/>
</dbReference>
<evidence type="ECO:0000256" key="9">
    <source>
        <dbReference type="ARBA" id="ARBA00023136"/>
    </source>
</evidence>
<keyword evidence="4" id="KW-0001">2Fe-2S</keyword>
<evidence type="ECO:0000256" key="3">
    <source>
        <dbReference type="ARBA" id="ARBA00022692"/>
    </source>
</evidence>
<evidence type="ECO:0000256" key="5">
    <source>
        <dbReference type="ARBA" id="ARBA00022723"/>
    </source>
</evidence>
<comment type="subcellular location">
    <subcellularLocation>
        <location evidence="1">Membrane</location>
        <topology evidence="1">Single-pass membrane protein</topology>
    </subcellularLocation>
</comment>
<evidence type="ECO:0000256" key="8">
    <source>
        <dbReference type="ARBA" id="ARBA00023014"/>
    </source>
</evidence>
<feature type="transmembrane region" description="Helical" evidence="13">
    <location>
        <begin position="631"/>
        <end position="651"/>
    </location>
</feature>
<keyword evidence="3 13" id="KW-0812">Transmembrane</keyword>
<comment type="cofactor">
    <cofactor evidence="11">
        <name>[2Fe-2S] cluster</name>
        <dbReference type="ChEBI" id="CHEBI:190135"/>
    </cofactor>
</comment>
<dbReference type="InterPro" id="IPR005805">
    <property type="entry name" value="Rieske_Fe-S_prot_C"/>
</dbReference>
<keyword evidence="17" id="KW-1185">Reference proteome</keyword>
<dbReference type="GO" id="GO:0016020">
    <property type="term" value="C:membrane"/>
    <property type="evidence" value="ECO:0007669"/>
    <property type="project" value="UniProtKB-SubCell"/>
</dbReference>
<dbReference type="GO" id="GO:0006629">
    <property type="term" value="P:lipid metabolic process"/>
    <property type="evidence" value="ECO:0007669"/>
    <property type="project" value="InterPro"/>
</dbReference>
<dbReference type="GO" id="GO:0008121">
    <property type="term" value="F:quinol-cytochrome-c reductase activity"/>
    <property type="evidence" value="ECO:0007669"/>
    <property type="project" value="InterPro"/>
</dbReference>
<dbReference type="InterPro" id="IPR025423">
    <property type="entry name" value="TMEM205-like"/>
</dbReference>
<dbReference type="InterPro" id="IPR030395">
    <property type="entry name" value="GP_PDE_dom"/>
</dbReference>
<reference evidence="16 17" key="1">
    <citation type="journal article" date="2018" name="Evol. Lett.">
        <title>Horizontal gene cluster transfer increased hallucinogenic mushroom diversity.</title>
        <authorList>
            <person name="Reynolds H.T."/>
            <person name="Vijayakumar V."/>
            <person name="Gluck-Thaler E."/>
            <person name="Korotkin H.B."/>
            <person name="Matheny P.B."/>
            <person name="Slot J.C."/>
        </authorList>
    </citation>
    <scope>NUCLEOTIDE SEQUENCE [LARGE SCALE GENOMIC DNA]</scope>
    <source>
        <strain evidence="16 17">SRW20</strain>
    </source>
</reference>
<dbReference type="CDD" id="cd03470">
    <property type="entry name" value="Rieske_cytochrome_bc1"/>
    <property type="match status" value="1"/>
</dbReference>
<dbReference type="Pfam" id="PF13664">
    <property type="entry name" value="DUF4149"/>
    <property type="match status" value="1"/>
</dbReference>
<dbReference type="InterPro" id="IPR004192">
    <property type="entry name" value="Rieske_TM"/>
</dbReference>
<dbReference type="Pfam" id="PF00355">
    <property type="entry name" value="Rieske"/>
    <property type="match status" value="1"/>
</dbReference>
<feature type="domain" description="Rieske" evidence="14">
    <location>
        <begin position="453"/>
        <end position="521"/>
    </location>
</feature>
<keyword evidence="8" id="KW-0411">Iron-sulfur</keyword>
<keyword evidence="9 13" id="KW-0472">Membrane</keyword>
<keyword evidence="6 13" id="KW-1133">Transmembrane helix</keyword>
<feature type="transmembrane region" description="Helical" evidence="13">
    <location>
        <begin position="688"/>
        <end position="711"/>
    </location>
</feature>
<dbReference type="InterPro" id="IPR017946">
    <property type="entry name" value="PLC-like_Pdiesterase_TIM-brl"/>
</dbReference>
<dbReference type="GO" id="GO:0008081">
    <property type="term" value="F:phosphoric diester hydrolase activity"/>
    <property type="evidence" value="ECO:0007669"/>
    <property type="project" value="InterPro"/>
</dbReference>
<feature type="non-terminal residue" evidence="16">
    <location>
        <position position="1"/>
    </location>
</feature>
<dbReference type="Gene3D" id="2.102.10.10">
    <property type="entry name" value="Rieske [2Fe-2S] iron-sulphur domain"/>
    <property type="match status" value="1"/>
</dbReference>
<evidence type="ECO:0000256" key="11">
    <source>
        <dbReference type="ARBA" id="ARBA00034078"/>
    </source>
</evidence>
<accession>A0A409VIK5</accession>
<dbReference type="PANTHER" id="PTHR10134">
    <property type="entry name" value="CYTOCHROME B-C1 COMPLEX SUBUNIT RIESKE, MITOCHONDRIAL"/>
    <property type="match status" value="1"/>
</dbReference>
<dbReference type="AlphaFoldDB" id="A0A409VIK5"/>
<feature type="transmembrane region" description="Helical" evidence="13">
    <location>
        <begin position="591"/>
        <end position="611"/>
    </location>
</feature>
<dbReference type="Gene3D" id="3.20.20.190">
    <property type="entry name" value="Phosphatidylinositol (PI) phosphodiesterase"/>
    <property type="match status" value="1"/>
</dbReference>
<keyword evidence="5" id="KW-0479">Metal-binding</keyword>
<dbReference type="InterPro" id="IPR017941">
    <property type="entry name" value="Rieske_2Fe-2S"/>
</dbReference>
<dbReference type="GO" id="GO:0046872">
    <property type="term" value="F:metal ion binding"/>
    <property type="evidence" value="ECO:0007669"/>
    <property type="project" value="UniProtKB-KW"/>
</dbReference>
<evidence type="ECO:0000259" key="15">
    <source>
        <dbReference type="PROSITE" id="PS51704"/>
    </source>
</evidence>
<feature type="transmembrane region" description="Helical" evidence="13">
    <location>
        <begin position="556"/>
        <end position="579"/>
    </location>
</feature>
<dbReference type="OrthoDB" id="1637982at2759"/>
<dbReference type="STRING" id="231916.A0A409VIK5"/>
<name>A0A409VIK5_9AGAR</name>
<keyword evidence="7" id="KW-0408">Iron</keyword>
<evidence type="ECO:0000256" key="1">
    <source>
        <dbReference type="ARBA" id="ARBA00004167"/>
    </source>
</evidence>
<gene>
    <name evidence="16" type="ORF">CVT26_010910</name>
</gene>
<evidence type="ECO:0000256" key="12">
    <source>
        <dbReference type="ARBA" id="ARBA00072517"/>
    </source>
</evidence>
<dbReference type="InterPro" id="IPR036922">
    <property type="entry name" value="Rieske_2Fe-2S_sf"/>
</dbReference>
<evidence type="ECO:0000256" key="6">
    <source>
        <dbReference type="ARBA" id="ARBA00022989"/>
    </source>
</evidence>
<evidence type="ECO:0000256" key="10">
    <source>
        <dbReference type="ARBA" id="ARBA00023157"/>
    </source>
</evidence>
<protein>
    <recommendedName>
        <fullName evidence="12">Cytochrome b-c1 complex subunit Rieske, mitochondrial</fullName>
    </recommendedName>
</protein>
<feature type="domain" description="GP-PDE" evidence="15">
    <location>
        <begin position="1"/>
        <end position="288"/>
    </location>
</feature>
<comment type="similarity">
    <text evidence="2">Belongs to the Rieske iron-sulfur protein family.</text>
</comment>
<sequence>GIIDGVTTLELDNGITKDGVVVVWHDEEITAAKCNDTSPVTKDDPDFPYVGKHIANLTLAQIKTLDCGSKRQHNFPLQTTYPGTKISTLGELFKFAQCADPDRQIQWNIESKINPVVTNATRGVEDFVQLQHAEFVKSSYSLSQITYQSFDWRTLIAMKALEPKIPTSALIDDETAFGEGNSTSPWLAGLRLEDFPGNDIGQKIAEAAKSINANILSPVATSSQGTAIDPVEEGYIAFTTKEMIARAHELGVTVKPWTVNRHNTVSQLLDWGVDGIITDYPTHVPVKKAVTLPPSVRTLPSGVPLAPLLNLSVKAPHDPHSHVSPSVHVQQRFMHTSVARKEAPQVPDYTPYRANFESNRTFQYFMVGSLGVISASAAKSSVSEFLQSMAASADVLALAKVEVDLTTIPEGKNVIIKWRGKPVFIRHRTQSEIEEARQVDWKHLRDPQPDEDRVKKPEWLVMLGVCTHLGCVPIGEAGDFGGWFCPCHGSHYDISGRARKGPAPLNLEVPQYEFSDADQKISHTTTLSDNMARAEVLTLGSLANLVNLDALYILGYAWLFGMSVWITFFGGIIAFRALPRHQFGALQHKTFPIYFVISMLLSSSLLGVWVLKHPDVVPFIGRPYLADVAQVYALGTTILSQAANYFIIGPLTSKTMFQRQKLEKDEGKLYTDPGVSPEMKALNARFGALHGISSLANLTAIIALGFHGLWIGNAGVKGY</sequence>
<dbReference type="InterPro" id="IPR037008">
    <property type="entry name" value="bc1_Rieske_TM_sf"/>
</dbReference>
<dbReference type="Pfam" id="PF03009">
    <property type="entry name" value="GDPD"/>
    <property type="match status" value="1"/>
</dbReference>
<comment type="caution">
    <text evidence="16">The sequence shown here is derived from an EMBL/GenBank/DDBJ whole genome shotgun (WGS) entry which is preliminary data.</text>
</comment>
<dbReference type="NCBIfam" id="TIGR01416">
    <property type="entry name" value="Rieske_proteo"/>
    <property type="match status" value="1"/>
</dbReference>
<dbReference type="Proteomes" id="UP000284706">
    <property type="component" value="Unassembled WGS sequence"/>
</dbReference>
<evidence type="ECO:0000256" key="2">
    <source>
        <dbReference type="ARBA" id="ARBA00010651"/>
    </source>
</evidence>
<dbReference type="PROSITE" id="PS51296">
    <property type="entry name" value="RIESKE"/>
    <property type="match status" value="1"/>
</dbReference>
<proteinExistence type="inferred from homology"/>
<dbReference type="Pfam" id="PF02921">
    <property type="entry name" value="UCR_TM"/>
    <property type="match status" value="1"/>
</dbReference>
<dbReference type="SUPFAM" id="SSF50022">
    <property type="entry name" value="ISP domain"/>
    <property type="match status" value="1"/>
</dbReference>
<dbReference type="FunFam" id="2.102.10.10:FF:000001">
    <property type="entry name" value="Cytochrome b-c1 complex subunit Rieske, mitochondrial"/>
    <property type="match status" value="1"/>
</dbReference>
<evidence type="ECO:0000259" key="14">
    <source>
        <dbReference type="PROSITE" id="PS51296"/>
    </source>
</evidence>
<organism evidence="16 17">
    <name type="scientific">Gymnopilus dilepis</name>
    <dbReference type="NCBI Taxonomy" id="231916"/>
    <lineage>
        <taxon>Eukaryota</taxon>
        <taxon>Fungi</taxon>
        <taxon>Dikarya</taxon>
        <taxon>Basidiomycota</taxon>
        <taxon>Agaricomycotina</taxon>
        <taxon>Agaricomycetes</taxon>
        <taxon>Agaricomycetidae</taxon>
        <taxon>Agaricales</taxon>
        <taxon>Agaricineae</taxon>
        <taxon>Hymenogastraceae</taxon>
        <taxon>Gymnopilus</taxon>
    </lineage>
</organism>
<dbReference type="PROSITE" id="PS51704">
    <property type="entry name" value="GP_PDE"/>
    <property type="match status" value="1"/>
</dbReference>
<dbReference type="InterPro" id="IPR014349">
    <property type="entry name" value="Rieske_Fe-S_prot"/>
</dbReference>
<evidence type="ECO:0000313" key="16">
    <source>
        <dbReference type="EMBL" id="PPQ66109.1"/>
    </source>
</evidence>
<evidence type="ECO:0000256" key="13">
    <source>
        <dbReference type="SAM" id="Phobius"/>
    </source>
</evidence>
<dbReference type="GO" id="GO:0051537">
    <property type="term" value="F:2 iron, 2 sulfur cluster binding"/>
    <property type="evidence" value="ECO:0007669"/>
    <property type="project" value="UniProtKB-KW"/>
</dbReference>